<name>X1BQK5_9ZZZZ</name>
<evidence type="ECO:0000313" key="2">
    <source>
        <dbReference type="EMBL" id="GAG98009.1"/>
    </source>
</evidence>
<feature type="non-terminal residue" evidence="2">
    <location>
        <position position="1"/>
    </location>
</feature>
<gene>
    <name evidence="2" type="ORF">S01H4_45294</name>
</gene>
<dbReference type="AlphaFoldDB" id="X1BQK5"/>
<dbReference type="EMBL" id="BART01025203">
    <property type="protein sequence ID" value="GAG98009.1"/>
    <property type="molecule type" value="Genomic_DNA"/>
</dbReference>
<protein>
    <submittedName>
        <fullName evidence="2">Uncharacterized protein</fullName>
    </submittedName>
</protein>
<sequence>LPITSEERKTAEAEGREPVAEIYELADARRDMNRDIGTWGLFVYPLAGLVGRIPGIDIELGELVRNANDWIGRYERIPAELRLDFRKQYTDEAAEAEAYLFMFGKVGSLQSPKGKGYNSWDKIQDLMREYNIPPEAIPNYAAEASKQKAITWEREEPAVPPTPPYEPPAGKPTYEEWIEEFRK</sequence>
<reference evidence="2" key="1">
    <citation type="journal article" date="2014" name="Front. Microbiol.">
        <title>High frequency of phylogenetically diverse reductive dehalogenase-homologous genes in deep subseafloor sedimentary metagenomes.</title>
        <authorList>
            <person name="Kawai M."/>
            <person name="Futagami T."/>
            <person name="Toyoda A."/>
            <person name="Takaki Y."/>
            <person name="Nishi S."/>
            <person name="Hori S."/>
            <person name="Arai W."/>
            <person name="Tsubouchi T."/>
            <person name="Morono Y."/>
            <person name="Uchiyama I."/>
            <person name="Ito T."/>
            <person name="Fujiyama A."/>
            <person name="Inagaki F."/>
            <person name="Takami H."/>
        </authorList>
    </citation>
    <scope>NUCLEOTIDE SEQUENCE</scope>
    <source>
        <strain evidence="2">Expedition CK06-06</strain>
    </source>
</reference>
<accession>X1BQK5</accession>
<organism evidence="2">
    <name type="scientific">marine sediment metagenome</name>
    <dbReference type="NCBI Taxonomy" id="412755"/>
    <lineage>
        <taxon>unclassified sequences</taxon>
        <taxon>metagenomes</taxon>
        <taxon>ecological metagenomes</taxon>
    </lineage>
</organism>
<proteinExistence type="predicted"/>
<comment type="caution">
    <text evidence="2">The sequence shown here is derived from an EMBL/GenBank/DDBJ whole genome shotgun (WGS) entry which is preliminary data.</text>
</comment>
<feature type="region of interest" description="Disordered" evidence="1">
    <location>
        <begin position="154"/>
        <end position="173"/>
    </location>
</feature>
<feature type="compositionally biased region" description="Pro residues" evidence="1">
    <location>
        <begin position="158"/>
        <end position="170"/>
    </location>
</feature>
<evidence type="ECO:0000256" key="1">
    <source>
        <dbReference type="SAM" id="MobiDB-lite"/>
    </source>
</evidence>